<dbReference type="Gene3D" id="3.30.460.90">
    <property type="match status" value="1"/>
</dbReference>
<reference evidence="11" key="1">
    <citation type="journal article" date="2022" name="bioRxiv">
        <title>Sequencing and chromosome-scale assembly of the giantPleurodeles waltlgenome.</title>
        <authorList>
            <person name="Brown T."/>
            <person name="Elewa A."/>
            <person name="Iarovenko S."/>
            <person name="Subramanian E."/>
            <person name="Araus A.J."/>
            <person name="Petzold A."/>
            <person name="Susuki M."/>
            <person name="Suzuki K.-i.T."/>
            <person name="Hayashi T."/>
            <person name="Toyoda A."/>
            <person name="Oliveira C."/>
            <person name="Osipova E."/>
            <person name="Leigh N.D."/>
            <person name="Simon A."/>
            <person name="Yun M.H."/>
        </authorList>
    </citation>
    <scope>NUCLEOTIDE SEQUENCE</scope>
    <source>
        <strain evidence="11">20211129_DDA</strain>
        <tissue evidence="11">Liver</tissue>
    </source>
</reference>
<protein>
    <submittedName>
        <fullName evidence="11">Uncharacterized protein</fullName>
    </submittedName>
</protein>
<dbReference type="SMART" id="SM01265">
    <property type="entry name" value="Mab-21"/>
    <property type="match status" value="1"/>
</dbReference>
<evidence type="ECO:0000256" key="8">
    <source>
        <dbReference type="ARBA" id="ARBA00022842"/>
    </source>
</evidence>
<dbReference type="GO" id="GO:0046872">
    <property type="term" value="F:metal ion binding"/>
    <property type="evidence" value="ECO:0007669"/>
    <property type="project" value="UniProtKB-KW"/>
</dbReference>
<dbReference type="PANTHER" id="PTHR10656">
    <property type="entry name" value="CELL FATE DETERMINING PROTEIN MAB21-RELATED"/>
    <property type="match status" value="1"/>
</dbReference>
<evidence type="ECO:0000256" key="5">
    <source>
        <dbReference type="ARBA" id="ARBA00022723"/>
    </source>
</evidence>
<keyword evidence="8" id="KW-0460">Magnesium</keyword>
<evidence type="ECO:0000256" key="2">
    <source>
        <dbReference type="ARBA" id="ARBA00008307"/>
    </source>
</evidence>
<feature type="domain" description="Mab-21-like nucleotidyltransferase" evidence="9">
    <location>
        <begin position="161"/>
        <end position="272"/>
    </location>
</feature>
<dbReference type="Gene3D" id="1.10.1410.40">
    <property type="match status" value="1"/>
</dbReference>
<keyword evidence="4" id="KW-0548">Nucleotidyltransferase</keyword>
<comment type="cofactor">
    <cofactor evidence="1">
        <name>Mg(2+)</name>
        <dbReference type="ChEBI" id="CHEBI:18420"/>
    </cofactor>
</comment>
<evidence type="ECO:0000256" key="6">
    <source>
        <dbReference type="ARBA" id="ARBA00022741"/>
    </source>
</evidence>
<evidence type="ECO:0000256" key="7">
    <source>
        <dbReference type="ARBA" id="ARBA00022840"/>
    </source>
</evidence>
<gene>
    <name evidence="11" type="ORF">NDU88_007096</name>
</gene>
<comment type="similarity">
    <text evidence="2">Belongs to the mab-21 family.</text>
</comment>
<keyword evidence="12" id="KW-1185">Reference proteome</keyword>
<evidence type="ECO:0000256" key="4">
    <source>
        <dbReference type="ARBA" id="ARBA00022695"/>
    </source>
</evidence>
<dbReference type="GO" id="GO:0016779">
    <property type="term" value="F:nucleotidyltransferase activity"/>
    <property type="evidence" value="ECO:0007669"/>
    <property type="project" value="UniProtKB-KW"/>
</dbReference>
<dbReference type="Proteomes" id="UP001066276">
    <property type="component" value="Chromosome 1_2"/>
</dbReference>
<accession>A0AAV7WHJ1</accession>
<dbReference type="AlphaFoldDB" id="A0AAV7WHJ1"/>
<keyword evidence="6" id="KW-0547">Nucleotide-binding</keyword>
<dbReference type="Pfam" id="PF20266">
    <property type="entry name" value="Mab-21_C"/>
    <property type="match status" value="1"/>
</dbReference>
<keyword evidence="7" id="KW-0067">ATP-binding</keyword>
<keyword evidence="5" id="KW-0479">Metal-binding</keyword>
<evidence type="ECO:0000259" key="9">
    <source>
        <dbReference type="Pfam" id="PF03281"/>
    </source>
</evidence>
<dbReference type="PANTHER" id="PTHR10656:SF42">
    <property type="entry name" value="CYCLIC GMP-AMP SYNTHASE-LIKE PROTEIN-RELATED"/>
    <property type="match status" value="1"/>
</dbReference>
<evidence type="ECO:0000313" key="11">
    <source>
        <dbReference type="EMBL" id="KAJ1211740.1"/>
    </source>
</evidence>
<feature type="domain" description="Mab-21-like HhH/H2TH-like" evidence="10">
    <location>
        <begin position="281"/>
        <end position="376"/>
    </location>
</feature>
<dbReference type="EMBL" id="JANPWB010000002">
    <property type="protein sequence ID" value="KAJ1211740.1"/>
    <property type="molecule type" value="Genomic_DNA"/>
</dbReference>
<dbReference type="InterPro" id="IPR046903">
    <property type="entry name" value="Mab-21-like_nuc_Trfase"/>
</dbReference>
<evidence type="ECO:0000259" key="10">
    <source>
        <dbReference type="Pfam" id="PF20266"/>
    </source>
</evidence>
<name>A0AAV7WHJ1_PLEWA</name>
<evidence type="ECO:0000256" key="1">
    <source>
        <dbReference type="ARBA" id="ARBA00001946"/>
    </source>
</evidence>
<organism evidence="11 12">
    <name type="scientific">Pleurodeles waltl</name>
    <name type="common">Iberian ribbed newt</name>
    <dbReference type="NCBI Taxonomy" id="8319"/>
    <lineage>
        <taxon>Eukaryota</taxon>
        <taxon>Metazoa</taxon>
        <taxon>Chordata</taxon>
        <taxon>Craniata</taxon>
        <taxon>Vertebrata</taxon>
        <taxon>Euteleostomi</taxon>
        <taxon>Amphibia</taxon>
        <taxon>Batrachia</taxon>
        <taxon>Caudata</taxon>
        <taxon>Salamandroidea</taxon>
        <taxon>Salamandridae</taxon>
        <taxon>Pleurodelinae</taxon>
        <taxon>Pleurodeles</taxon>
    </lineage>
</organism>
<dbReference type="InterPro" id="IPR046906">
    <property type="entry name" value="Mab-21_HhH/H2TH-like"/>
</dbReference>
<evidence type="ECO:0000313" key="12">
    <source>
        <dbReference type="Proteomes" id="UP001066276"/>
    </source>
</evidence>
<comment type="caution">
    <text evidence="11">The sequence shown here is derived from an EMBL/GenBank/DDBJ whole genome shotgun (WGS) entry which is preliminary data.</text>
</comment>
<proteinExistence type="inferred from homology"/>
<keyword evidence="3" id="KW-0808">Transferase</keyword>
<evidence type="ECO:0000256" key="3">
    <source>
        <dbReference type="ARBA" id="ARBA00022679"/>
    </source>
</evidence>
<dbReference type="GO" id="GO:0005524">
    <property type="term" value="F:ATP binding"/>
    <property type="evidence" value="ECO:0007669"/>
    <property type="project" value="UniProtKB-KW"/>
</dbReference>
<dbReference type="Pfam" id="PF03281">
    <property type="entry name" value="Mab-21"/>
    <property type="match status" value="1"/>
</dbReference>
<sequence>MSAPAGCWDQLDPRALETFLKGQVLVSSKDNARALRGVLAQLEPILDQVHARDARLSSNFQRSGSYIEGLKVSEPNEFDFLVPLNGLPGPPAEHPLPSGPSVVGVAEPPPDGSFRAVMLRSDPLARPEGSAFIVMPCSAPFTLIVPSRQYCWSDVTGCASLLIPEKVMDLFKTHVREVVSSQKGAVTVRPLLKETPAVTLMVTYYRKEISVDLVPLIKNPFFGWTIPWPRSGQSWLSAEKISEIKDTGVDLVAKHKLYWRYSFSRIERVLLAKIDEDGGRRRDSLRILKKVREDKWKTKFGKVLVSYHLKTVLFWACEENPSPSDWKDLARSFARLVDKLVSCLKEGRLNHYFLGSDVNLFKPEHSSRLKDLWKDVIKFRTSPMSHFQ</sequence>
<dbReference type="InterPro" id="IPR024810">
    <property type="entry name" value="MAB21L/cGLR"/>
</dbReference>